<keyword evidence="2" id="KW-1185">Reference proteome</keyword>
<dbReference type="EMBL" id="ML208689">
    <property type="protein sequence ID" value="TFK61154.1"/>
    <property type="molecule type" value="Genomic_DNA"/>
</dbReference>
<gene>
    <name evidence="1" type="ORF">BDN72DRAFT_849930</name>
</gene>
<reference evidence="1 2" key="1">
    <citation type="journal article" date="2019" name="Nat. Ecol. Evol.">
        <title>Megaphylogeny resolves global patterns of mushroom evolution.</title>
        <authorList>
            <person name="Varga T."/>
            <person name="Krizsan K."/>
            <person name="Foldi C."/>
            <person name="Dima B."/>
            <person name="Sanchez-Garcia M."/>
            <person name="Sanchez-Ramirez S."/>
            <person name="Szollosi G.J."/>
            <person name="Szarkandi J.G."/>
            <person name="Papp V."/>
            <person name="Albert L."/>
            <person name="Andreopoulos W."/>
            <person name="Angelini C."/>
            <person name="Antonin V."/>
            <person name="Barry K.W."/>
            <person name="Bougher N.L."/>
            <person name="Buchanan P."/>
            <person name="Buyck B."/>
            <person name="Bense V."/>
            <person name="Catcheside P."/>
            <person name="Chovatia M."/>
            <person name="Cooper J."/>
            <person name="Damon W."/>
            <person name="Desjardin D."/>
            <person name="Finy P."/>
            <person name="Geml J."/>
            <person name="Haridas S."/>
            <person name="Hughes K."/>
            <person name="Justo A."/>
            <person name="Karasinski D."/>
            <person name="Kautmanova I."/>
            <person name="Kiss B."/>
            <person name="Kocsube S."/>
            <person name="Kotiranta H."/>
            <person name="LaButti K.M."/>
            <person name="Lechner B.E."/>
            <person name="Liimatainen K."/>
            <person name="Lipzen A."/>
            <person name="Lukacs Z."/>
            <person name="Mihaltcheva S."/>
            <person name="Morgado L.N."/>
            <person name="Niskanen T."/>
            <person name="Noordeloos M.E."/>
            <person name="Ohm R.A."/>
            <person name="Ortiz-Santana B."/>
            <person name="Ovrebo C."/>
            <person name="Racz N."/>
            <person name="Riley R."/>
            <person name="Savchenko A."/>
            <person name="Shiryaev A."/>
            <person name="Soop K."/>
            <person name="Spirin V."/>
            <person name="Szebenyi C."/>
            <person name="Tomsovsky M."/>
            <person name="Tulloss R.E."/>
            <person name="Uehling J."/>
            <person name="Grigoriev I.V."/>
            <person name="Vagvolgyi C."/>
            <person name="Papp T."/>
            <person name="Martin F.M."/>
            <person name="Miettinen O."/>
            <person name="Hibbett D.S."/>
            <person name="Nagy L.G."/>
        </authorList>
    </citation>
    <scope>NUCLEOTIDE SEQUENCE [LARGE SCALE GENOMIC DNA]</scope>
    <source>
        <strain evidence="1 2">NL-1719</strain>
    </source>
</reference>
<sequence length="407" mass="46056">MSEPPGTTEEWLRFVSESGVQFPRLSFFLERRGVSIDDVFCPLAQHHCKELEELVFLDEYKISLSTPLSELMPRLQRLYLHSIPDAWNPSTEIPTMFPAFPHLTLLHFTSEIPWETIDIILPQCPQLQKLSVTLSSRLKEPASATHLNTSPNSHEHLTYLALSTDHGMVIIPDNFLHNWTFPNLRMLDYQLDDSETPPWVLSHPLISTVSRLILVRRDACGGYENEETLPAILRVAHSVEELGLACLDVGGDASVLKDTMKIITSIASSPSHSRLVKSLKRLHFMGLDDTPAVLNACQGQLQELCEAWSRHLDHLVLRFNDLSDTANDNGVEELFAEMKAGAKAGVSAEEIPMEVEILLFWEYIGLPLVPIGFQMWPLDFDRQTPLFKVLQEDGSWKERRGSAYHIA</sequence>
<accession>A0ACD3A6Y7</accession>
<dbReference type="Proteomes" id="UP000308600">
    <property type="component" value="Unassembled WGS sequence"/>
</dbReference>
<organism evidence="1 2">
    <name type="scientific">Pluteus cervinus</name>
    <dbReference type="NCBI Taxonomy" id="181527"/>
    <lineage>
        <taxon>Eukaryota</taxon>
        <taxon>Fungi</taxon>
        <taxon>Dikarya</taxon>
        <taxon>Basidiomycota</taxon>
        <taxon>Agaricomycotina</taxon>
        <taxon>Agaricomycetes</taxon>
        <taxon>Agaricomycetidae</taxon>
        <taxon>Agaricales</taxon>
        <taxon>Pluteineae</taxon>
        <taxon>Pluteaceae</taxon>
        <taxon>Pluteus</taxon>
    </lineage>
</organism>
<proteinExistence type="predicted"/>
<evidence type="ECO:0000313" key="2">
    <source>
        <dbReference type="Proteomes" id="UP000308600"/>
    </source>
</evidence>
<protein>
    <submittedName>
        <fullName evidence="1">Uncharacterized protein</fullName>
    </submittedName>
</protein>
<name>A0ACD3A6Y7_9AGAR</name>
<evidence type="ECO:0000313" key="1">
    <source>
        <dbReference type="EMBL" id="TFK61154.1"/>
    </source>
</evidence>